<sequence>MWRRSLEKSIGRAFVESETTLITRCYSIRFNSFSNYHDYPQRKCDVEVEAKFQSVSDLGMIPPNATECWKQLKTQNIKYQKVTKGDVIDLRKFLFTNYRDYLIRYNDKTQVKAEQLAGKAPLDVIMSSRTKEKRYLLVLLKERW</sequence>
<protein>
    <submittedName>
        <fullName evidence="1">Uncharacterized protein</fullName>
    </submittedName>
</protein>
<proteinExistence type="predicted"/>
<dbReference type="EMBL" id="JAUIZM010000008">
    <property type="protein sequence ID" value="KAK1369999.1"/>
    <property type="molecule type" value="Genomic_DNA"/>
</dbReference>
<reference evidence="1" key="2">
    <citation type="submission" date="2023-05" db="EMBL/GenBank/DDBJ databases">
        <authorList>
            <person name="Schelkunov M.I."/>
        </authorList>
    </citation>
    <scope>NUCLEOTIDE SEQUENCE</scope>
    <source>
        <strain evidence="1">Hsosn_3</strain>
        <tissue evidence="1">Leaf</tissue>
    </source>
</reference>
<evidence type="ECO:0000313" key="1">
    <source>
        <dbReference type="EMBL" id="KAK1369999.1"/>
    </source>
</evidence>
<organism evidence="1 2">
    <name type="scientific">Heracleum sosnowskyi</name>
    <dbReference type="NCBI Taxonomy" id="360622"/>
    <lineage>
        <taxon>Eukaryota</taxon>
        <taxon>Viridiplantae</taxon>
        <taxon>Streptophyta</taxon>
        <taxon>Embryophyta</taxon>
        <taxon>Tracheophyta</taxon>
        <taxon>Spermatophyta</taxon>
        <taxon>Magnoliopsida</taxon>
        <taxon>eudicotyledons</taxon>
        <taxon>Gunneridae</taxon>
        <taxon>Pentapetalae</taxon>
        <taxon>asterids</taxon>
        <taxon>campanulids</taxon>
        <taxon>Apiales</taxon>
        <taxon>Apiaceae</taxon>
        <taxon>Apioideae</taxon>
        <taxon>apioid superclade</taxon>
        <taxon>Tordylieae</taxon>
        <taxon>Tordyliinae</taxon>
        <taxon>Heracleum</taxon>
    </lineage>
</organism>
<gene>
    <name evidence="1" type="ORF">POM88_036091</name>
</gene>
<comment type="caution">
    <text evidence="1">The sequence shown here is derived from an EMBL/GenBank/DDBJ whole genome shotgun (WGS) entry which is preliminary data.</text>
</comment>
<dbReference type="AlphaFoldDB" id="A0AAD8HMP7"/>
<evidence type="ECO:0000313" key="2">
    <source>
        <dbReference type="Proteomes" id="UP001237642"/>
    </source>
</evidence>
<dbReference type="Proteomes" id="UP001237642">
    <property type="component" value="Unassembled WGS sequence"/>
</dbReference>
<reference evidence="1" key="1">
    <citation type="submission" date="2023-02" db="EMBL/GenBank/DDBJ databases">
        <title>Genome of toxic invasive species Heracleum sosnowskyi carries increased number of genes despite the absence of recent whole-genome duplications.</title>
        <authorList>
            <person name="Schelkunov M."/>
            <person name="Shtratnikova V."/>
            <person name="Makarenko M."/>
            <person name="Klepikova A."/>
            <person name="Omelchenko D."/>
            <person name="Novikova G."/>
            <person name="Obukhova E."/>
            <person name="Bogdanov V."/>
            <person name="Penin A."/>
            <person name="Logacheva M."/>
        </authorList>
    </citation>
    <scope>NUCLEOTIDE SEQUENCE</scope>
    <source>
        <strain evidence="1">Hsosn_3</strain>
        <tissue evidence="1">Leaf</tissue>
    </source>
</reference>
<name>A0AAD8HMP7_9APIA</name>
<keyword evidence="2" id="KW-1185">Reference proteome</keyword>
<accession>A0AAD8HMP7</accession>